<dbReference type="SUPFAM" id="SSF141571">
    <property type="entry name" value="Pentapeptide repeat-like"/>
    <property type="match status" value="1"/>
</dbReference>
<dbReference type="PANTHER" id="PTHR14136">
    <property type="entry name" value="BTB_POZ DOMAIN-CONTAINING PROTEIN KCTD9"/>
    <property type="match status" value="1"/>
</dbReference>
<dbReference type="Proteomes" id="UP000198767">
    <property type="component" value="Unassembled WGS sequence"/>
</dbReference>
<name>A0A1G5QP05_9RHOB</name>
<dbReference type="STRING" id="1156985.SAMN04488118_10572"/>
<evidence type="ECO:0000313" key="1">
    <source>
        <dbReference type="EMBL" id="SCZ63472.1"/>
    </source>
</evidence>
<reference evidence="1 2" key="1">
    <citation type="submission" date="2016-10" db="EMBL/GenBank/DDBJ databases">
        <authorList>
            <person name="de Groot N.N."/>
        </authorList>
    </citation>
    <scope>NUCLEOTIDE SEQUENCE [LARGE SCALE GENOMIC DNA]</scope>
    <source>
        <strain evidence="1 2">U95</strain>
    </source>
</reference>
<sequence length="491" mass="54283">MANPQHIEWLKEGKDAWNARRERDDFVPDFSDISLCHNYSYPSHARYLTNKVYCIDALIDYDLSYSNFENSTVYLDLSNADLKYANLSGANFTSSLLRGIKGNGANCYNVNFNHSILEGADLRGAVLTAATFRLSNLYKLDIRDTDLSKSKYLRKDTYHRMIGNAGTKLPSRLPFPEEWKEDTAVPDAEAALETAPVQSASYDFTVEDTGVTAHLPAEHSAEKSSYGLSGQQRAAALIVNARSIAQSVSNKLGEETRADLLAYATHLEQEDPANPHRLSFIAKGIAADLSDPFVTAGYSERLKIQLRDFLDQHDAFLNETLPAAAKAIDYKDNLELSRAPTEADTAELLEEFANALKEPGASTDSTEALIQSLRENDKEITELKQLAYSEAGQKKVAQRIKRETVERATLVARLYWRARQALDKLKNTSKKDIISKTRLHAGDVAIVTSITGASVPTMVHKLADIAQAIVHALTPLMLKLQALIPVLPPVG</sequence>
<dbReference type="InterPro" id="IPR001646">
    <property type="entry name" value="5peptide_repeat"/>
</dbReference>
<dbReference type="OrthoDB" id="7876184at2"/>
<evidence type="ECO:0000313" key="2">
    <source>
        <dbReference type="Proteomes" id="UP000198767"/>
    </source>
</evidence>
<accession>A0A1G5QP05</accession>
<dbReference type="InterPro" id="IPR051082">
    <property type="entry name" value="Pentapeptide-BTB/POZ_domain"/>
</dbReference>
<dbReference type="EMBL" id="FMWG01000005">
    <property type="protein sequence ID" value="SCZ63472.1"/>
    <property type="molecule type" value="Genomic_DNA"/>
</dbReference>
<keyword evidence="2" id="KW-1185">Reference proteome</keyword>
<dbReference type="PANTHER" id="PTHR14136:SF17">
    <property type="entry name" value="BTB_POZ DOMAIN-CONTAINING PROTEIN KCTD9"/>
    <property type="match status" value="1"/>
</dbReference>
<organism evidence="1 2">
    <name type="scientific">Epibacterium ulvae</name>
    <dbReference type="NCBI Taxonomy" id="1156985"/>
    <lineage>
        <taxon>Bacteria</taxon>
        <taxon>Pseudomonadati</taxon>
        <taxon>Pseudomonadota</taxon>
        <taxon>Alphaproteobacteria</taxon>
        <taxon>Rhodobacterales</taxon>
        <taxon>Roseobacteraceae</taxon>
        <taxon>Epibacterium</taxon>
    </lineage>
</organism>
<dbReference type="AlphaFoldDB" id="A0A1G5QP05"/>
<proteinExistence type="predicted"/>
<protein>
    <submittedName>
        <fullName evidence="1">Pentapeptide repeat-containing protein</fullName>
    </submittedName>
</protein>
<dbReference type="Pfam" id="PF00805">
    <property type="entry name" value="Pentapeptide"/>
    <property type="match status" value="2"/>
</dbReference>
<dbReference type="RefSeq" id="WP_090218366.1">
    <property type="nucleotide sequence ID" value="NZ_FMWG01000005.1"/>
</dbReference>
<gene>
    <name evidence="1" type="ORF">SAMN04488118_10572</name>
</gene>
<dbReference type="Gene3D" id="2.160.20.80">
    <property type="entry name" value="E3 ubiquitin-protein ligase SopA"/>
    <property type="match status" value="1"/>
</dbReference>